<dbReference type="FunFam" id="2.60.40.10:FF:001749">
    <property type="entry name" value="Neural/ectodermal development factor IMP-L2"/>
    <property type="match status" value="1"/>
</dbReference>
<dbReference type="PANTHER" id="PTHR45080:SF8">
    <property type="entry name" value="IG-LIKE DOMAIN-CONTAINING PROTEIN"/>
    <property type="match status" value="1"/>
</dbReference>
<dbReference type="SMART" id="SM00409">
    <property type="entry name" value="IG"/>
    <property type="match status" value="2"/>
</dbReference>
<dbReference type="Proteomes" id="UP000728032">
    <property type="component" value="Unassembled WGS sequence"/>
</dbReference>
<dbReference type="Pfam" id="PF07679">
    <property type="entry name" value="I-set"/>
    <property type="match status" value="1"/>
</dbReference>
<dbReference type="InterPro" id="IPR013783">
    <property type="entry name" value="Ig-like_fold"/>
</dbReference>
<dbReference type="GO" id="GO:0007156">
    <property type="term" value="P:homophilic cell adhesion via plasma membrane adhesion molecules"/>
    <property type="evidence" value="ECO:0007669"/>
    <property type="project" value="TreeGrafter"/>
</dbReference>
<comment type="subcellular location">
    <subcellularLocation>
        <location evidence="1">Secreted</location>
    </subcellularLocation>
</comment>
<feature type="domain" description="Ig-like" evidence="8">
    <location>
        <begin position="77"/>
        <end position="172"/>
    </location>
</feature>
<feature type="domain" description="Ig-like" evidence="8">
    <location>
        <begin position="224"/>
        <end position="296"/>
    </location>
</feature>
<dbReference type="GO" id="GO:0008046">
    <property type="term" value="F:axon guidance receptor activity"/>
    <property type="evidence" value="ECO:0007669"/>
    <property type="project" value="TreeGrafter"/>
</dbReference>
<name>A0A7R9M532_9ACAR</name>
<evidence type="ECO:0000313" key="9">
    <source>
        <dbReference type="EMBL" id="CAD7653748.1"/>
    </source>
</evidence>
<keyword evidence="7" id="KW-0812">Transmembrane</keyword>
<organism evidence="9">
    <name type="scientific">Oppiella nova</name>
    <dbReference type="NCBI Taxonomy" id="334625"/>
    <lineage>
        <taxon>Eukaryota</taxon>
        <taxon>Metazoa</taxon>
        <taxon>Ecdysozoa</taxon>
        <taxon>Arthropoda</taxon>
        <taxon>Chelicerata</taxon>
        <taxon>Arachnida</taxon>
        <taxon>Acari</taxon>
        <taxon>Acariformes</taxon>
        <taxon>Sarcoptiformes</taxon>
        <taxon>Oribatida</taxon>
        <taxon>Brachypylina</taxon>
        <taxon>Oppioidea</taxon>
        <taxon>Oppiidae</taxon>
        <taxon>Oppiella</taxon>
    </lineage>
</organism>
<keyword evidence="7" id="KW-1133">Transmembrane helix</keyword>
<dbReference type="GO" id="GO:0050808">
    <property type="term" value="P:synapse organization"/>
    <property type="evidence" value="ECO:0007669"/>
    <property type="project" value="TreeGrafter"/>
</dbReference>
<dbReference type="InterPro" id="IPR050958">
    <property type="entry name" value="Cell_Adh-Cytoskel_Orgn"/>
</dbReference>
<dbReference type="InterPro" id="IPR007110">
    <property type="entry name" value="Ig-like_dom"/>
</dbReference>
<evidence type="ECO:0000259" key="8">
    <source>
        <dbReference type="PROSITE" id="PS50835"/>
    </source>
</evidence>
<dbReference type="InterPro" id="IPR003598">
    <property type="entry name" value="Ig_sub2"/>
</dbReference>
<evidence type="ECO:0000256" key="3">
    <source>
        <dbReference type="ARBA" id="ARBA00022729"/>
    </source>
</evidence>
<evidence type="ECO:0000313" key="10">
    <source>
        <dbReference type="Proteomes" id="UP000728032"/>
    </source>
</evidence>
<dbReference type="InterPro" id="IPR003599">
    <property type="entry name" value="Ig_sub"/>
</dbReference>
<sequence length="304" mass="33910">MKISSKSTALSFLSPLLNRLIITIMVCVILFEFKPTQGRPRSSSSKNTFEMFSRESRYAKALKSDKSTKSNKSFRSPYLRMREVPEPEITAIETSTHILQCEAGGSPTPTIFWLKNGKRINQGEIGSLSDDDIQKGELSLSLTRSRLFLDCVHPKDDAVYSCVASSPTHRVSAESHLKVVPNVRTSNELSNEADNSVAKCLAKKSYGSAARIHMWTHNILEMIGSDVQLLCRASGVPAPTISWVGPEDNTLTNSDKYKVLENGDLLIRDLTWDDMGNYMCVAENQHGSDRTSLFLYPTLPEDRK</sequence>
<keyword evidence="7" id="KW-0472">Membrane</keyword>
<keyword evidence="6" id="KW-0393">Immunoglobulin domain</keyword>
<dbReference type="PANTHER" id="PTHR45080">
    <property type="entry name" value="CONTACTIN 5"/>
    <property type="match status" value="1"/>
</dbReference>
<dbReference type="Gene3D" id="2.60.40.10">
    <property type="entry name" value="Immunoglobulins"/>
    <property type="match status" value="2"/>
</dbReference>
<proteinExistence type="predicted"/>
<dbReference type="AlphaFoldDB" id="A0A7R9M532"/>
<keyword evidence="2" id="KW-0964">Secreted</keyword>
<dbReference type="GO" id="GO:0043025">
    <property type="term" value="C:neuronal cell body"/>
    <property type="evidence" value="ECO:0007669"/>
    <property type="project" value="TreeGrafter"/>
</dbReference>
<evidence type="ECO:0000256" key="4">
    <source>
        <dbReference type="ARBA" id="ARBA00022737"/>
    </source>
</evidence>
<keyword evidence="5" id="KW-1015">Disulfide bond</keyword>
<dbReference type="Pfam" id="PF13927">
    <property type="entry name" value="Ig_3"/>
    <property type="match status" value="1"/>
</dbReference>
<dbReference type="GO" id="GO:0005886">
    <property type="term" value="C:plasma membrane"/>
    <property type="evidence" value="ECO:0007669"/>
    <property type="project" value="TreeGrafter"/>
</dbReference>
<evidence type="ECO:0000256" key="5">
    <source>
        <dbReference type="ARBA" id="ARBA00023157"/>
    </source>
</evidence>
<dbReference type="EMBL" id="CAJPVJ010007042">
    <property type="protein sequence ID" value="CAG2170935.1"/>
    <property type="molecule type" value="Genomic_DNA"/>
</dbReference>
<keyword evidence="4" id="KW-0677">Repeat</keyword>
<dbReference type="OrthoDB" id="6138780at2759"/>
<evidence type="ECO:0000256" key="2">
    <source>
        <dbReference type="ARBA" id="ARBA00022525"/>
    </source>
</evidence>
<feature type="transmembrane region" description="Helical" evidence="7">
    <location>
        <begin position="12"/>
        <end position="33"/>
    </location>
</feature>
<dbReference type="EMBL" id="OC921867">
    <property type="protein sequence ID" value="CAD7653748.1"/>
    <property type="molecule type" value="Genomic_DNA"/>
</dbReference>
<evidence type="ECO:0000256" key="1">
    <source>
        <dbReference type="ARBA" id="ARBA00004613"/>
    </source>
</evidence>
<protein>
    <recommendedName>
        <fullName evidence="8">Ig-like domain-containing protein</fullName>
    </recommendedName>
</protein>
<dbReference type="SMART" id="SM00408">
    <property type="entry name" value="IGc2"/>
    <property type="match status" value="2"/>
</dbReference>
<accession>A0A7R9M532</accession>
<dbReference type="InterPro" id="IPR013098">
    <property type="entry name" value="Ig_I-set"/>
</dbReference>
<dbReference type="PROSITE" id="PS50835">
    <property type="entry name" value="IG_LIKE"/>
    <property type="match status" value="2"/>
</dbReference>
<evidence type="ECO:0000256" key="6">
    <source>
        <dbReference type="ARBA" id="ARBA00023319"/>
    </source>
</evidence>
<keyword evidence="3" id="KW-0732">Signal</keyword>
<dbReference type="GO" id="GO:0030424">
    <property type="term" value="C:axon"/>
    <property type="evidence" value="ECO:0007669"/>
    <property type="project" value="TreeGrafter"/>
</dbReference>
<reference evidence="9" key="1">
    <citation type="submission" date="2020-11" db="EMBL/GenBank/DDBJ databases">
        <authorList>
            <person name="Tran Van P."/>
        </authorList>
    </citation>
    <scope>NUCLEOTIDE SEQUENCE</scope>
</reference>
<dbReference type="SUPFAM" id="SSF48726">
    <property type="entry name" value="Immunoglobulin"/>
    <property type="match status" value="2"/>
</dbReference>
<keyword evidence="10" id="KW-1185">Reference proteome</keyword>
<dbReference type="GO" id="GO:0005576">
    <property type="term" value="C:extracellular region"/>
    <property type="evidence" value="ECO:0007669"/>
    <property type="project" value="UniProtKB-SubCell"/>
</dbReference>
<gene>
    <name evidence="9" type="ORF">ONB1V03_LOCUS10401</name>
</gene>
<evidence type="ECO:0000256" key="7">
    <source>
        <dbReference type="SAM" id="Phobius"/>
    </source>
</evidence>
<dbReference type="InterPro" id="IPR036179">
    <property type="entry name" value="Ig-like_dom_sf"/>
</dbReference>